<dbReference type="EMBL" id="QWVS01000002">
    <property type="protein sequence ID" value="RID89158.1"/>
    <property type="molecule type" value="Genomic_DNA"/>
</dbReference>
<keyword evidence="9" id="KW-1185">Reference proteome</keyword>
<dbReference type="Pfam" id="PF10372">
    <property type="entry name" value="CdaS_N"/>
    <property type="match status" value="1"/>
</dbReference>
<dbReference type="PANTHER" id="PTHR34185:SF2">
    <property type="entry name" value="CYCLIC DI-AMP SYNTHASE CDAS"/>
    <property type="match status" value="1"/>
</dbReference>
<keyword evidence="6" id="KW-1133">Transmembrane helix</keyword>
<dbReference type="GO" id="GO:0106408">
    <property type="term" value="F:diadenylate cyclase activity"/>
    <property type="evidence" value="ECO:0007669"/>
    <property type="project" value="UniProtKB-EC"/>
</dbReference>
<dbReference type="InterPro" id="IPR034693">
    <property type="entry name" value="CdaS"/>
</dbReference>
<dbReference type="PROSITE" id="PS51794">
    <property type="entry name" value="DAC"/>
    <property type="match status" value="1"/>
</dbReference>
<evidence type="ECO:0000313" key="8">
    <source>
        <dbReference type="EMBL" id="RID89158.1"/>
    </source>
</evidence>
<evidence type="ECO:0000259" key="7">
    <source>
        <dbReference type="PROSITE" id="PS51794"/>
    </source>
</evidence>
<evidence type="ECO:0000256" key="6">
    <source>
        <dbReference type="HAMAP-Rule" id="MF_00838"/>
    </source>
</evidence>
<evidence type="ECO:0000313" key="9">
    <source>
        <dbReference type="Proteomes" id="UP000266016"/>
    </source>
</evidence>
<keyword evidence="2 6" id="KW-0808">Transferase</keyword>
<dbReference type="EC" id="2.7.7.85" evidence="6"/>
<evidence type="ECO:0000256" key="2">
    <source>
        <dbReference type="ARBA" id="ARBA00022679"/>
    </source>
</evidence>
<dbReference type="InterPro" id="IPR019457">
    <property type="entry name" value="CdaS_N"/>
</dbReference>
<keyword evidence="5 6" id="KW-0067">ATP-binding</keyword>
<dbReference type="InterPro" id="IPR050338">
    <property type="entry name" value="DisA"/>
</dbReference>
<dbReference type="HAMAP" id="MF_00838">
    <property type="entry name" value="DacB"/>
    <property type="match status" value="1"/>
</dbReference>
<dbReference type="GO" id="GO:0006171">
    <property type="term" value="P:cAMP biosynthetic process"/>
    <property type="evidence" value="ECO:0007669"/>
    <property type="project" value="InterPro"/>
</dbReference>
<accession>A0A398BKW7</accession>
<evidence type="ECO:0000256" key="1">
    <source>
        <dbReference type="ARBA" id="ARBA00000877"/>
    </source>
</evidence>
<dbReference type="GO" id="GO:0005524">
    <property type="term" value="F:ATP binding"/>
    <property type="evidence" value="ECO:0007669"/>
    <property type="project" value="UniProtKB-UniRule"/>
</dbReference>
<gene>
    <name evidence="6" type="primary">dacB</name>
    <name evidence="8" type="ORF">D1953_00890</name>
</gene>
<comment type="subunit">
    <text evidence="6">Probably oligomerizes.</text>
</comment>
<comment type="catalytic activity">
    <reaction evidence="1 6">
        <text>2 ATP = 3',3'-c-di-AMP + 2 diphosphate</text>
        <dbReference type="Rhea" id="RHEA:35655"/>
        <dbReference type="ChEBI" id="CHEBI:30616"/>
        <dbReference type="ChEBI" id="CHEBI:33019"/>
        <dbReference type="ChEBI" id="CHEBI:71500"/>
        <dbReference type="EC" id="2.7.7.85"/>
    </reaction>
</comment>
<dbReference type="InterPro" id="IPR003390">
    <property type="entry name" value="DNA_integrity_scan_DisA_N"/>
</dbReference>
<protein>
    <recommendedName>
        <fullName evidence="6">Diadenylate cyclase</fullName>
        <shortName evidence="6">DAC</shortName>
        <ecNumber evidence="6">2.7.7.85</ecNumber>
    </recommendedName>
    <alternativeName>
        <fullName evidence="6">Cyclic-di-AMP synthase</fullName>
        <shortName evidence="6">c-di-AMP synthase</shortName>
    </alternativeName>
</protein>
<comment type="caution">
    <text evidence="8">The sequence shown here is derived from an EMBL/GenBank/DDBJ whole genome shotgun (WGS) entry which is preliminary data.</text>
</comment>
<evidence type="ECO:0000256" key="4">
    <source>
        <dbReference type="ARBA" id="ARBA00022741"/>
    </source>
</evidence>
<evidence type="ECO:0000256" key="5">
    <source>
        <dbReference type="ARBA" id="ARBA00022840"/>
    </source>
</evidence>
<keyword evidence="3 6" id="KW-0548">Nucleotidyltransferase</keyword>
<dbReference type="PANTHER" id="PTHR34185">
    <property type="entry name" value="DIADENYLATE CYCLASE"/>
    <property type="match status" value="1"/>
</dbReference>
<keyword evidence="4 6" id="KW-0547">Nucleotide-binding</keyword>
<proteinExistence type="inferred from homology"/>
<dbReference type="InterPro" id="IPR053472">
    <property type="entry name" value="DAC_CdaS-like"/>
</dbReference>
<dbReference type="InterPro" id="IPR036888">
    <property type="entry name" value="DNA_integrity_DisA_N_sf"/>
</dbReference>
<dbReference type="Gene3D" id="1.10.287.770">
    <property type="entry name" value="YojJ-like"/>
    <property type="match status" value="1"/>
</dbReference>
<reference evidence="8 9" key="1">
    <citation type="submission" date="2018-08" db="EMBL/GenBank/DDBJ databases">
        <title>Bacillus jemisoniae sp. nov., Bacillus chryseoplanitiae sp. nov., Bacillus resnikiae sp. nov., and Bacillus frankliniae sp. nov., isolated from Viking spacecraft and associated surfaces.</title>
        <authorList>
            <person name="Seuylemezian A."/>
            <person name="Vaishampayan P."/>
        </authorList>
    </citation>
    <scope>NUCLEOTIDE SEQUENCE [LARGE SCALE GENOMIC DNA]</scope>
    <source>
        <strain evidence="8 9">MA001</strain>
    </source>
</reference>
<comment type="function">
    <text evidence="6">Catalyzes the condensation of 2 ATP molecules into cyclic di-AMP (c-di-AMP), a second messenger used to regulate differing processes in different bacteria.</text>
</comment>
<keyword evidence="6" id="KW-1003">Cell membrane</keyword>
<dbReference type="RefSeq" id="WP_119115269.1">
    <property type="nucleotide sequence ID" value="NZ_QWVS01000002.1"/>
</dbReference>
<dbReference type="Pfam" id="PF02457">
    <property type="entry name" value="DAC"/>
    <property type="match status" value="1"/>
</dbReference>
<dbReference type="NCBIfam" id="NF038328">
    <property type="entry name" value="c-di-AMP_CdaS"/>
    <property type="match status" value="1"/>
</dbReference>
<dbReference type="Gene3D" id="3.40.1700.10">
    <property type="entry name" value="DNA integrity scanning protein, DisA, N-terminal domain"/>
    <property type="match status" value="1"/>
</dbReference>
<dbReference type="Proteomes" id="UP000266016">
    <property type="component" value="Unassembled WGS sequence"/>
</dbReference>
<dbReference type="AlphaFoldDB" id="A0A398BKW7"/>
<comment type="similarity">
    <text evidence="6">Belongs to the adenylate cyclase family. DacB/CdaS subfamily.</text>
</comment>
<name>A0A398BKW7_9BACI</name>
<dbReference type="SUPFAM" id="SSF143597">
    <property type="entry name" value="YojJ-like"/>
    <property type="match status" value="1"/>
</dbReference>
<organism evidence="8 9">
    <name type="scientific">Peribacillus asahii</name>
    <dbReference type="NCBI Taxonomy" id="228899"/>
    <lineage>
        <taxon>Bacteria</taxon>
        <taxon>Bacillati</taxon>
        <taxon>Bacillota</taxon>
        <taxon>Bacilli</taxon>
        <taxon>Bacillales</taxon>
        <taxon>Bacillaceae</taxon>
        <taxon>Peribacillus</taxon>
    </lineage>
</organism>
<sequence>MNHANCDFSPMKQTLKEDIRQVITTLQNSLETIDQENDCLLGDFEKIKNRFAYIEMKAATFYLNCYLSPFTDKYPELSICLQNMSDRRHGGLIVIQRKDSLESLIHPGIAIGAELSHSLLESIFFPGNPLHDGAVMVSFNQIVSAANVLPLSNKFTGDKKLGTRHRAALGLTERSDALVLVVSEETGRVSFALNGELYPIATHGGSIDSLLKNLQ</sequence>
<keyword evidence="6" id="KW-0472">Membrane</keyword>
<feature type="domain" description="DAC" evidence="7">
    <location>
        <begin position="44"/>
        <end position="203"/>
    </location>
</feature>
<evidence type="ECO:0000256" key="3">
    <source>
        <dbReference type="ARBA" id="ARBA00022695"/>
    </source>
</evidence>
<keyword evidence="6" id="KW-0812">Transmembrane</keyword>
<dbReference type="GO" id="GO:0004016">
    <property type="term" value="F:adenylate cyclase activity"/>
    <property type="evidence" value="ECO:0007669"/>
    <property type="project" value="UniProtKB-UniRule"/>
</dbReference>